<feature type="domain" description="Acyltransferase 3" evidence="2">
    <location>
        <begin position="1"/>
        <end position="337"/>
    </location>
</feature>
<feature type="transmembrane region" description="Helical" evidence="1">
    <location>
        <begin position="320"/>
        <end position="340"/>
    </location>
</feature>
<dbReference type="GO" id="GO:0016787">
    <property type="term" value="F:hydrolase activity"/>
    <property type="evidence" value="ECO:0007669"/>
    <property type="project" value="UniProtKB-KW"/>
</dbReference>
<evidence type="ECO:0000313" key="4">
    <source>
        <dbReference type="Proteomes" id="UP000199615"/>
    </source>
</evidence>
<feature type="transmembrane region" description="Helical" evidence="1">
    <location>
        <begin position="290"/>
        <end position="308"/>
    </location>
</feature>
<sequence length="375" mass="42142">MVLVWHFTGSLLDPALGWIASTTYAATIFGRTGVDLFFVLSGFLIVGILIDNRQSPSYFKTFYIRRAARIFPPYFALMAIYWLCFHLTGPNAAFNANPNFPVQFAAQSLFSYNILMAAADSYVSRGFSVTWSVAIEEQFYLVAPLVLWLTPVKHLRKLIIIVGLTSALLRAATYLAFPKYGLPIYVFTPFRLDCLCAGAFVATIWRDPQIMKAIRERAAQVSAAVVGLACIAPIMVYAILQDIWWHMHVWGHFYLAVLYGVLLMWILLRIDTGVRLLRIRPLQEAGRISYALYLFHSLFLSLAFILAARPERVTNWPDAAIALGALVASVLASYLSYHLLEKPIRAIGHRWRYEPGFPPARPVPVTGVYGRLPGS</sequence>
<keyword evidence="3" id="KW-0808">Transferase</keyword>
<dbReference type="InterPro" id="IPR002656">
    <property type="entry name" value="Acyl_transf_3_dom"/>
</dbReference>
<dbReference type="GO" id="GO:0009103">
    <property type="term" value="P:lipopolysaccharide biosynthetic process"/>
    <property type="evidence" value="ECO:0007669"/>
    <property type="project" value="TreeGrafter"/>
</dbReference>
<dbReference type="PANTHER" id="PTHR23028">
    <property type="entry name" value="ACETYLTRANSFERASE"/>
    <property type="match status" value="1"/>
</dbReference>
<keyword evidence="1" id="KW-0812">Transmembrane</keyword>
<proteinExistence type="predicted"/>
<keyword evidence="3" id="KW-0378">Hydrolase</keyword>
<keyword evidence="4" id="KW-1185">Reference proteome</keyword>
<evidence type="ECO:0000256" key="1">
    <source>
        <dbReference type="SAM" id="Phobius"/>
    </source>
</evidence>
<dbReference type="InterPro" id="IPR050879">
    <property type="entry name" value="Acyltransferase_3"/>
</dbReference>
<dbReference type="Proteomes" id="UP000199615">
    <property type="component" value="Unassembled WGS sequence"/>
</dbReference>
<feature type="transmembrane region" description="Helical" evidence="1">
    <location>
        <begin position="252"/>
        <end position="270"/>
    </location>
</feature>
<reference evidence="4" key="1">
    <citation type="submission" date="2016-10" db="EMBL/GenBank/DDBJ databases">
        <authorList>
            <person name="Varghese N."/>
            <person name="Submissions S."/>
        </authorList>
    </citation>
    <scope>NUCLEOTIDE SEQUENCE [LARGE SCALE GENOMIC DNA]</scope>
    <source>
        <strain evidence="4">DSM 123</strain>
    </source>
</reference>
<feature type="transmembrane region" description="Helical" evidence="1">
    <location>
        <begin position="33"/>
        <end position="50"/>
    </location>
</feature>
<dbReference type="GO" id="GO:0016020">
    <property type="term" value="C:membrane"/>
    <property type="evidence" value="ECO:0007669"/>
    <property type="project" value="TreeGrafter"/>
</dbReference>
<name>A0A1H8NUL2_9BRAD</name>
<feature type="transmembrane region" description="Helical" evidence="1">
    <location>
        <begin position="71"/>
        <end position="88"/>
    </location>
</feature>
<organism evidence="3 4">
    <name type="scientific">Rhodopseudomonas pseudopalustris</name>
    <dbReference type="NCBI Taxonomy" id="1513892"/>
    <lineage>
        <taxon>Bacteria</taxon>
        <taxon>Pseudomonadati</taxon>
        <taxon>Pseudomonadota</taxon>
        <taxon>Alphaproteobacteria</taxon>
        <taxon>Hyphomicrobiales</taxon>
        <taxon>Nitrobacteraceae</taxon>
        <taxon>Rhodopseudomonas</taxon>
    </lineage>
</organism>
<keyword evidence="3" id="KW-0012">Acyltransferase</keyword>
<gene>
    <name evidence="3" type="ORF">SAMN05444123_102280</name>
</gene>
<feature type="transmembrane region" description="Helical" evidence="1">
    <location>
        <begin position="183"/>
        <end position="205"/>
    </location>
</feature>
<feature type="transmembrane region" description="Helical" evidence="1">
    <location>
        <begin position="158"/>
        <end position="177"/>
    </location>
</feature>
<accession>A0A1H8NUL2</accession>
<protein>
    <submittedName>
        <fullName evidence="3">Peptidoglycan/LPS O-acetylase OafA/YrhL, contains acyltransferase and SGNH-hydrolase domains</fullName>
    </submittedName>
</protein>
<dbReference type="Pfam" id="PF01757">
    <property type="entry name" value="Acyl_transf_3"/>
    <property type="match status" value="1"/>
</dbReference>
<dbReference type="PANTHER" id="PTHR23028:SF53">
    <property type="entry name" value="ACYL_TRANSF_3 DOMAIN-CONTAINING PROTEIN"/>
    <property type="match status" value="1"/>
</dbReference>
<keyword evidence="1" id="KW-1133">Transmembrane helix</keyword>
<evidence type="ECO:0000313" key="3">
    <source>
        <dbReference type="EMBL" id="SEO33330.1"/>
    </source>
</evidence>
<dbReference type="GO" id="GO:0016747">
    <property type="term" value="F:acyltransferase activity, transferring groups other than amino-acyl groups"/>
    <property type="evidence" value="ECO:0007669"/>
    <property type="project" value="InterPro"/>
</dbReference>
<evidence type="ECO:0000259" key="2">
    <source>
        <dbReference type="Pfam" id="PF01757"/>
    </source>
</evidence>
<dbReference type="AlphaFoldDB" id="A0A1H8NUL2"/>
<feature type="transmembrane region" description="Helical" evidence="1">
    <location>
        <begin position="217"/>
        <end position="240"/>
    </location>
</feature>
<keyword evidence="1" id="KW-0472">Membrane</keyword>
<dbReference type="EMBL" id="FODT01000002">
    <property type="protein sequence ID" value="SEO33330.1"/>
    <property type="molecule type" value="Genomic_DNA"/>
</dbReference>